<protein>
    <recommendedName>
        <fullName evidence="9">mitogen-activated protein kinase kinase</fullName>
        <ecNumber evidence="9">2.7.12.2</ecNumber>
    </recommendedName>
</protein>
<comment type="catalytic activity">
    <reaction evidence="11">
        <text>L-threonyl-[protein] + ATP = O-phospho-L-threonyl-[protein] + ADP + H(+)</text>
        <dbReference type="Rhea" id="RHEA:46608"/>
        <dbReference type="Rhea" id="RHEA-COMP:11060"/>
        <dbReference type="Rhea" id="RHEA-COMP:11605"/>
        <dbReference type="ChEBI" id="CHEBI:15378"/>
        <dbReference type="ChEBI" id="CHEBI:30013"/>
        <dbReference type="ChEBI" id="CHEBI:30616"/>
        <dbReference type="ChEBI" id="CHEBI:61977"/>
        <dbReference type="ChEBI" id="CHEBI:456216"/>
        <dbReference type="EC" id="2.7.12.2"/>
    </reaction>
</comment>
<keyword evidence="5 15" id="KW-0418">Kinase</keyword>
<evidence type="ECO:0000313" key="16">
    <source>
        <dbReference type="Proteomes" id="UP000700334"/>
    </source>
</evidence>
<dbReference type="SUPFAM" id="SSF56112">
    <property type="entry name" value="Protein kinase-like (PK-like)"/>
    <property type="match status" value="1"/>
</dbReference>
<dbReference type="EC" id="2.7.12.2" evidence="9"/>
<evidence type="ECO:0000256" key="8">
    <source>
        <dbReference type="ARBA" id="ARBA00038035"/>
    </source>
</evidence>
<name>A0A8J6DRJ0_GALPY</name>
<evidence type="ECO:0000256" key="2">
    <source>
        <dbReference type="ARBA" id="ARBA00022553"/>
    </source>
</evidence>
<comment type="similarity">
    <text evidence="8">Belongs to the protein kinase superfamily. STE Ser/Thr protein kinase family. MAP kinase kinase subfamily.</text>
</comment>
<gene>
    <name evidence="15" type="ORF">J0S82_006088</name>
</gene>
<dbReference type="OrthoDB" id="10252354at2759"/>
<feature type="domain" description="Protein kinase" evidence="14">
    <location>
        <begin position="120"/>
        <end position="414"/>
    </location>
</feature>
<comment type="caution">
    <text evidence="15">The sequence shown here is derived from an EMBL/GenBank/DDBJ whole genome shotgun (WGS) entry which is preliminary data.</text>
</comment>
<evidence type="ECO:0000256" key="1">
    <source>
        <dbReference type="ARBA" id="ARBA00022527"/>
    </source>
</evidence>
<dbReference type="PROSITE" id="PS50011">
    <property type="entry name" value="PROTEIN_KINASE_DOM"/>
    <property type="match status" value="1"/>
</dbReference>
<evidence type="ECO:0000256" key="4">
    <source>
        <dbReference type="ARBA" id="ARBA00022741"/>
    </source>
</evidence>
<feature type="compositionally biased region" description="Basic and acidic residues" evidence="13">
    <location>
        <begin position="18"/>
        <end position="30"/>
    </location>
</feature>
<dbReference type="AlphaFoldDB" id="A0A8J6DRJ0"/>
<dbReference type="InterPro" id="IPR011009">
    <property type="entry name" value="Kinase-like_dom_sf"/>
</dbReference>
<evidence type="ECO:0000313" key="15">
    <source>
        <dbReference type="EMBL" id="KAG8519262.1"/>
    </source>
</evidence>
<comment type="catalytic activity">
    <reaction evidence="12">
        <text>L-tyrosyl-[protein] + ATP = O-phospho-L-tyrosyl-[protein] + ADP + H(+)</text>
        <dbReference type="Rhea" id="RHEA:10596"/>
        <dbReference type="Rhea" id="RHEA-COMP:10136"/>
        <dbReference type="Rhea" id="RHEA-COMP:20101"/>
        <dbReference type="ChEBI" id="CHEBI:15378"/>
        <dbReference type="ChEBI" id="CHEBI:30616"/>
        <dbReference type="ChEBI" id="CHEBI:46858"/>
        <dbReference type="ChEBI" id="CHEBI:61978"/>
        <dbReference type="ChEBI" id="CHEBI:456216"/>
        <dbReference type="EC" id="2.7.12.2"/>
    </reaction>
</comment>
<dbReference type="GO" id="GO:0004674">
    <property type="term" value="F:protein serine/threonine kinase activity"/>
    <property type="evidence" value="ECO:0007669"/>
    <property type="project" value="UniProtKB-KW"/>
</dbReference>
<dbReference type="GO" id="GO:1902531">
    <property type="term" value="P:regulation of intracellular signal transduction"/>
    <property type="evidence" value="ECO:0007669"/>
    <property type="project" value="UniProtKB-ARBA"/>
</dbReference>
<evidence type="ECO:0000256" key="6">
    <source>
        <dbReference type="ARBA" id="ARBA00022840"/>
    </source>
</evidence>
<dbReference type="Pfam" id="PF00069">
    <property type="entry name" value="Pkinase"/>
    <property type="match status" value="1"/>
</dbReference>
<dbReference type="PROSITE" id="PS00108">
    <property type="entry name" value="PROTEIN_KINASE_ST"/>
    <property type="match status" value="1"/>
</dbReference>
<evidence type="ECO:0000256" key="12">
    <source>
        <dbReference type="ARBA" id="ARBA00051693"/>
    </source>
</evidence>
<evidence type="ECO:0000256" key="3">
    <source>
        <dbReference type="ARBA" id="ARBA00022679"/>
    </source>
</evidence>
<dbReference type="PANTHER" id="PTHR47238">
    <property type="entry name" value="MITOGEN-ACTIVATED PROTEIN KINASE KINASE 5"/>
    <property type="match status" value="1"/>
</dbReference>
<evidence type="ECO:0000256" key="11">
    <source>
        <dbReference type="ARBA" id="ARBA00049299"/>
    </source>
</evidence>
<dbReference type="Proteomes" id="UP000700334">
    <property type="component" value="Unassembled WGS sequence"/>
</dbReference>
<feature type="compositionally biased region" description="Low complexity" evidence="13">
    <location>
        <begin position="36"/>
        <end position="63"/>
    </location>
</feature>
<accession>A0A8J6DRJ0</accession>
<evidence type="ECO:0000256" key="13">
    <source>
        <dbReference type="SAM" id="MobiDB-lite"/>
    </source>
</evidence>
<keyword evidence="16" id="KW-1185">Reference proteome</keyword>
<dbReference type="FunFam" id="3.30.200.20:FF:000040">
    <property type="entry name" value="Dual specificity mitogen-activated protein kinase kinase"/>
    <property type="match status" value="1"/>
</dbReference>
<keyword evidence="7" id="KW-0829">Tyrosine-protein kinase</keyword>
<feature type="region of interest" description="Disordered" evidence="13">
    <location>
        <begin position="18"/>
        <end position="76"/>
    </location>
</feature>
<organism evidence="15 16">
    <name type="scientific">Galemys pyrenaicus</name>
    <name type="common">Iberian desman</name>
    <name type="synonym">Pyrenean desman</name>
    <dbReference type="NCBI Taxonomy" id="202257"/>
    <lineage>
        <taxon>Eukaryota</taxon>
        <taxon>Metazoa</taxon>
        <taxon>Chordata</taxon>
        <taxon>Craniata</taxon>
        <taxon>Vertebrata</taxon>
        <taxon>Euteleostomi</taxon>
        <taxon>Mammalia</taxon>
        <taxon>Eutheria</taxon>
        <taxon>Laurasiatheria</taxon>
        <taxon>Eulipotyphla</taxon>
        <taxon>Talpidae</taxon>
        <taxon>Galemys</taxon>
    </lineage>
</organism>
<evidence type="ECO:0000256" key="9">
    <source>
        <dbReference type="ARBA" id="ARBA00038999"/>
    </source>
</evidence>
<dbReference type="InterPro" id="IPR000719">
    <property type="entry name" value="Prot_kinase_dom"/>
</dbReference>
<evidence type="ECO:0000256" key="7">
    <source>
        <dbReference type="ARBA" id="ARBA00023137"/>
    </source>
</evidence>
<evidence type="ECO:0000256" key="5">
    <source>
        <dbReference type="ARBA" id="ARBA00022777"/>
    </source>
</evidence>
<dbReference type="InterPro" id="IPR052468">
    <property type="entry name" value="Dual_spec_MAPK_kinase"/>
</dbReference>
<dbReference type="SMART" id="SM00220">
    <property type="entry name" value="S_TKc"/>
    <property type="match status" value="1"/>
</dbReference>
<dbReference type="InterPro" id="IPR008271">
    <property type="entry name" value="Ser/Thr_kinase_AS"/>
</dbReference>
<proteinExistence type="inferred from homology"/>
<dbReference type="PANTHER" id="PTHR47238:SF2">
    <property type="entry name" value="DUAL SPECIFICITY MITOGEN-ACTIVATED PROTEIN KINASE KINASE HEMIPTEROUS"/>
    <property type="match status" value="1"/>
</dbReference>
<reference evidence="15" key="1">
    <citation type="journal article" date="2021" name="Evol. Appl.">
        <title>The genome of the Pyrenean desman and the effects of bottlenecks and inbreeding on the genomic landscape of an endangered species.</title>
        <authorList>
            <person name="Escoda L."/>
            <person name="Castresana J."/>
        </authorList>
    </citation>
    <scope>NUCLEOTIDE SEQUENCE</scope>
    <source>
        <strain evidence="15">IBE-C5619</strain>
    </source>
</reference>
<evidence type="ECO:0000259" key="14">
    <source>
        <dbReference type="PROSITE" id="PS50011"/>
    </source>
</evidence>
<dbReference type="CDD" id="cd06618">
    <property type="entry name" value="PKc_MKK7"/>
    <property type="match status" value="1"/>
</dbReference>
<dbReference type="GO" id="GO:0005524">
    <property type="term" value="F:ATP binding"/>
    <property type="evidence" value="ECO:0007669"/>
    <property type="project" value="UniProtKB-KW"/>
</dbReference>
<comment type="catalytic activity">
    <reaction evidence="10">
        <text>L-seryl-[protein] + ATP = O-phospho-L-seryl-[protein] + ADP + H(+)</text>
        <dbReference type="Rhea" id="RHEA:17989"/>
        <dbReference type="Rhea" id="RHEA-COMP:9863"/>
        <dbReference type="Rhea" id="RHEA-COMP:11604"/>
        <dbReference type="ChEBI" id="CHEBI:15378"/>
        <dbReference type="ChEBI" id="CHEBI:29999"/>
        <dbReference type="ChEBI" id="CHEBI:30616"/>
        <dbReference type="ChEBI" id="CHEBI:83421"/>
        <dbReference type="ChEBI" id="CHEBI:456216"/>
        <dbReference type="EC" id="2.7.12.2"/>
    </reaction>
</comment>
<evidence type="ECO:0000256" key="10">
    <source>
        <dbReference type="ARBA" id="ARBA00049014"/>
    </source>
</evidence>
<dbReference type="FunFam" id="1.10.510.10:FF:001970">
    <property type="match status" value="1"/>
</dbReference>
<sequence length="453" mass="51018">MAASSLEQKLSRLEAKLKQENREARRRIDLNLDISPQRPRPTLQLPLANDGGSRSPSSESSPQHPTPPARPRHMLGLPSTLFAPRSMESIEIDQKLQEIMKQTGYLTIGGQRYQAEINDLENLGEMGSGTCGQVWKMRFRKTGHVIAVKQMRRSGNKEENKRILMDLDVVLKSHDCPYIVQCFGTFITNTDVFIAMELMGTCAEKLKKRMQGPIPERILGKMTVAIVKALYYLKEKHGVIHRDVKPSNILLDERGQIKLCDFGISGRLVDSKAKTRSAGCAAYMAPERIDPPDPTKPDYDIRADVWSLGISLVSWGPFRGPGRSGERREAAGAALPSVAPHSVCPQVELATGQFPYKNCKTDFEVLTKVLQEEPPLLPGHMDFSGDFQSFVKDCLTKDHRKRPKYNKLLEHSFIKHYETLEVDVASWFKDIMAKTESPRTSGVLSQHHLPFFR</sequence>
<dbReference type="Gene3D" id="1.10.510.10">
    <property type="entry name" value="Transferase(Phosphotransferase) domain 1"/>
    <property type="match status" value="1"/>
</dbReference>
<keyword evidence="4" id="KW-0547">Nucleotide-binding</keyword>
<keyword evidence="6" id="KW-0067">ATP-binding</keyword>
<dbReference type="Gene3D" id="3.30.200.20">
    <property type="entry name" value="Phosphorylase Kinase, domain 1"/>
    <property type="match status" value="1"/>
</dbReference>
<dbReference type="EMBL" id="JAGFMF010011614">
    <property type="protein sequence ID" value="KAG8519262.1"/>
    <property type="molecule type" value="Genomic_DNA"/>
</dbReference>
<dbReference type="GO" id="GO:0004713">
    <property type="term" value="F:protein tyrosine kinase activity"/>
    <property type="evidence" value="ECO:0007669"/>
    <property type="project" value="UniProtKB-KW"/>
</dbReference>
<keyword evidence="1" id="KW-0723">Serine/threonine-protein kinase</keyword>
<keyword evidence="3" id="KW-0808">Transferase</keyword>
<keyword evidence="2" id="KW-0597">Phosphoprotein</keyword>
<dbReference type="GO" id="GO:0006950">
    <property type="term" value="P:response to stress"/>
    <property type="evidence" value="ECO:0007669"/>
    <property type="project" value="UniProtKB-ARBA"/>
</dbReference>
<dbReference type="GO" id="GO:0004708">
    <property type="term" value="F:MAP kinase kinase activity"/>
    <property type="evidence" value="ECO:0007669"/>
    <property type="project" value="UniProtKB-EC"/>
</dbReference>